<gene>
    <name evidence="2" type="ORF">HS961_09125</name>
</gene>
<dbReference type="AlphaFoldDB" id="A0A7G5EG63"/>
<evidence type="ECO:0000313" key="2">
    <source>
        <dbReference type="EMBL" id="QMV72988.1"/>
    </source>
</evidence>
<accession>A0A7G5EG63</accession>
<dbReference type="RefSeq" id="WP_182327394.1">
    <property type="nucleotide sequence ID" value="NZ_CP058554.1"/>
</dbReference>
<dbReference type="KEGG" id="cpis:HS961_09125"/>
<evidence type="ECO:0000313" key="3">
    <source>
        <dbReference type="Proteomes" id="UP000515240"/>
    </source>
</evidence>
<sequence length="225" mass="26295">MSTIVTIGEVTTSVITYKEQRVCTTQQLGQLYGSDQDNIQKNFERNADRFEEGKHFFKIEGEELRQFKNDIPTDSRLVPKRTARLILWTERGAARHAKMLETDKAWDVFEQMEDAYFTAKIRQPIVDGTKRSTMLDRLPLYIFTAETVVKHRLLFSKVYTLINLYTGVHHFREMTKEQAAEALEFCDRVAIGQDTRNDWQRIANNQRDLFGEPPQLDMVQKLLLS</sequence>
<dbReference type="Pfam" id="PF10543">
    <property type="entry name" value="ORF6N"/>
    <property type="match status" value="1"/>
</dbReference>
<dbReference type="EMBL" id="CP058554">
    <property type="protein sequence ID" value="QMV72988.1"/>
    <property type="molecule type" value="Genomic_DNA"/>
</dbReference>
<dbReference type="InterPro" id="IPR018873">
    <property type="entry name" value="KilA-N_DNA-bd_domain"/>
</dbReference>
<feature type="domain" description="KilA-N DNA-binding" evidence="1">
    <location>
        <begin position="13"/>
        <end position="99"/>
    </location>
</feature>
<protein>
    <submittedName>
        <fullName evidence="2">ORF6N domain-containing protein</fullName>
    </submittedName>
</protein>
<proteinExistence type="predicted"/>
<keyword evidence="3" id="KW-1185">Reference proteome</keyword>
<evidence type="ECO:0000259" key="1">
    <source>
        <dbReference type="Pfam" id="PF10543"/>
    </source>
</evidence>
<dbReference type="Proteomes" id="UP000515240">
    <property type="component" value="Chromosome"/>
</dbReference>
<name>A0A7G5EG63_9BURK</name>
<reference evidence="2 3" key="1">
    <citation type="journal article" date="2020" name="G3 (Bethesda)">
        <title>CeMbio - The Caenorhabditis elegans Microbiome Resource.</title>
        <authorList>
            <person name="Dirksen P."/>
            <person name="Assie A."/>
            <person name="Zimmermann J."/>
            <person name="Zhang F."/>
            <person name="Tietje A.M."/>
            <person name="Marsh S.A."/>
            <person name="Felix M.A."/>
            <person name="Shapira M."/>
            <person name="Kaleta C."/>
            <person name="Schulenburg H."/>
            <person name="Samuel B."/>
        </authorList>
    </citation>
    <scope>NUCLEOTIDE SEQUENCE [LARGE SCALE GENOMIC DNA]</scope>
    <source>
        <strain evidence="2 3">BIGb0172</strain>
    </source>
</reference>
<organism evidence="2 3">
    <name type="scientific">Comamonas piscis</name>
    <dbReference type="NCBI Taxonomy" id="1562974"/>
    <lineage>
        <taxon>Bacteria</taxon>
        <taxon>Pseudomonadati</taxon>
        <taxon>Pseudomonadota</taxon>
        <taxon>Betaproteobacteria</taxon>
        <taxon>Burkholderiales</taxon>
        <taxon>Comamonadaceae</taxon>
        <taxon>Comamonas</taxon>
    </lineage>
</organism>